<name>A0A2A9E0X5_9MICO</name>
<evidence type="ECO:0000256" key="1">
    <source>
        <dbReference type="SAM" id="SignalP"/>
    </source>
</evidence>
<evidence type="ECO:0000259" key="2">
    <source>
        <dbReference type="Pfam" id="PF02557"/>
    </source>
</evidence>
<dbReference type="SUPFAM" id="SSF55166">
    <property type="entry name" value="Hedgehog/DD-peptidase"/>
    <property type="match status" value="1"/>
</dbReference>
<sequence>MLTSLAVATIALPLSSVVGAGTATSTSLLASTPDAPAAPVGPSTLEIVANSVEDTTTTPPASLAQAVPEEQRTVLAASRSEERTPLPGCDSDVQPTGTNGNLLKSTLCELWGSGNYLRADAAVAIAALNEAYVSEYGVNMCITDSYRTLSSQYSLKSAKGAYAATPGTSEHGWGLAVDLCPETYQSTAKWTWMKANGPLYGWDNPAWARPGGSGATEPWHWELTEAVEDGN</sequence>
<dbReference type="EMBL" id="PDJG01000001">
    <property type="protein sequence ID" value="PFG32598.1"/>
    <property type="molecule type" value="Genomic_DNA"/>
</dbReference>
<accession>A0A2A9E0X5</accession>
<keyword evidence="3" id="KW-0121">Carboxypeptidase</keyword>
<keyword evidence="1" id="KW-0732">Signal</keyword>
<reference evidence="3 4" key="1">
    <citation type="submission" date="2017-10" db="EMBL/GenBank/DDBJ databases">
        <title>Sequencing the genomes of 1000 actinobacteria strains.</title>
        <authorList>
            <person name="Klenk H.-P."/>
        </authorList>
    </citation>
    <scope>NUCLEOTIDE SEQUENCE [LARGE SCALE GENOMIC DNA]</scope>
    <source>
        <strain evidence="3 4">DSM 18966</strain>
    </source>
</reference>
<dbReference type="InterPro" id="IPR052179">
    <property type="entry name" value="DD-CPase-like"/>
</dbReference>
<dbReference type="Proteomes" id="UP000225548">
    <property type="component" value="Unassembled WGS sequence"/>
</dbReference>
<protein>
    <submittedName>
        <fullName evidence="3">D-alanyl-D-alanine carboxypeptidase-like protein</fullName>
    </submittedName>
</protein>
<feature type="domain" description="D-alanyl-D-alanine carboxypeptidase-like core" evidence="2">
    <location>
        <begin position="115"/>
        <end position="222"/>
    </location>
</feature>
<gene>
    <name evidence="3" type="ORF">ATL42_0438</name>
</gene>
<evidence type="ECO:0000313" key="3">
    <source>
        <dbReference type="EMBL" id="PFG32598.1"/>
    </source>
</evidence>
<organism evidence="3 4">
    <name type="scientific">Sanguibacter antarcticus</name>
    <dbReference type="NCBI Taxonomy" id="372484"/>
    <lineage>
        <taxon>Bacteria</taxon>
        <taxon>Bacillati</taxon>
        <taxon>Actinomycetota</taxon>
        <taxon>Actinomycetes</taxon>
        <taxon>Micrococcales</taxon>
        <taxon>Sanguibacteraceae</taxon>
        <taxon>Sanguibacter</taxon>
    </lineage>
</organism>
<dbReference type="AlphaFoldDB" id="A0A2A9E0X5"/>
<dbReference type="PANTHER" id="PTHR34385">
    <property type="entry name" value="D-ALANYL-D-ALANINE CARBOXYPEPTIDASE"/>
    <property type="match status" value="1"/>
</dbReference>
<proteinExistence type="predicted"/>
<keyword evidence="3" id="KW-0378">Hydrolase</keyword>
<dbReference type="GO" id="GO:0004180">
    <property type="term" value="F:carboxypeptidase activity"/>
    <property type="evidence" value="ECO:0007669"/>
    <property type="project" value="UniProtKB-KW"/>
</dbReference>
<dbReference type="PANTHER" id="PTHR34385:SF1">
    <property type="entry name" value="PEPTIDOGLYCAN L-ALANYL-D-GLUTAMATE ENDOPEPTIDASE CWLK"/>
    <property type="match status" value="1"/>
</dbReference>
<dbReference type="GO" id="GO:0006508">
    <property type="term" value="P:proteolysis"/>
    <property type="evidence" value="ECO:0007669"/>
    <property type="project" value="InterPro"/>
</dbReference>
<feature type="chain" id="PRO_5038816585" evidence="1">
    <location>
        <begin position="21"/>
        <end position="231"/>
    </location>
</feature>
<keyword evidence="4" id="KW-1185">Reference proteome</keyword>
<evidence type="ECO:0000313" key="4">
    <source>
        <dbReference type="Proteomes" id="UP000225548"/>
    </source>
</evidence>
<keyword evidence="3" id="KW-0645">Protease</keyword>
<dbReference type="InterPro" id="IPR003709">
    <property type="entry name" value="VanY-like_core_dom"/>
</dbReference>
<feature type="signal peptide" evidence="1">
    <location>
        <begin position="1"/>
        <end position="20"/>
    </location>
</feature>
<dbReference type="Pfam" id="PF02557">
    <property type="entry name" value="VanY"/>
    <property type="match status" value="1"/>
</dbReference>
<dbReference type="InterPro" id="IPR009045">
    <property type="entry name" value="Zn_M74/Hedgehog-like"/>
</dbReference>
<dbReference type="CDD" id="cd14814">
    <property type="entry name" value="Peptidase_M15"/>
    <property type="match status" value="1"/>
</dbReference>
<dbReference type="Gene3D" id="3.30.1380.10">
    <property type="match status" value="1"/>
</dbReference>
<comment type="caution">
    <text evidence="3">The sequence shown here is derived from an EMBL/GenBank/DDBJ whole genome shotgun (WGS) entry which is preliminary data.</text>
</comment>